<dbReference type="SUPFAM" id="SSF52540">
    <property type="entry name" value="P-loop containing nucleoside triphosphate hydrolases"/>
    <property type="match status" value="1"/>
</dbReference>
<proteinExistence type="predicted"/>
<reference evidence="2" key="1">
    <citation type="submission" date="2022-09" db="EMBL/GenBank/DDBJ databases">
        <title>Novel Mycoplasma species identified in domestic and wild animals.</title>
        <authorList>
            <person name="Volokhov D.V."/>
            <person name="Furtak V.A."/>
            <person name="Zagorodnyaya T.A."/>
        </authorList>
    </citation>
    <scope>NUCLEOTIDE SEQUENCE</scope>
    <source>
        <strain evidence="2">Oakley</strain>
    </source>
</reference>
<gene>
    <name evidence="2" type="ORF">N7548_04155</name>
</gene>
<dbReference type="Proteomes" id="UP001177160">
    <property type="component" value="Unassembled WGS sequence"/>
</dbReference>
<evidence type="ECO:0000313" key="3">
    <source>
        <dbReference type="Proteomes" id="UP001177160"/>
    </source>
</evidence>
<dbReference type="RefSeq" id="WP_263608176.1">
    <property type="nucleotide sequence ID" value="NZ_JAOVQM010000002.1"/>
</dbReference>
<dbReference type="Gene3D" id="3.40.50.300">
    <property type="entry name" value="P-loop containing nucleotide triphosphate hydrolases"/>
    <property type="match status" value="1"/>
</dbReference>
<evidence type="ECO:0000259" key="1">
    <source>
        <dbReference type="Pfam" id="PF01926"/>
    </source>
</evidence>
<dbReference type="Pfam" id="PF01926">
    <property type="entry name" value="MMR_HSR1"/>
    <property type="match status" value="1"/>
</dbReference>
<dbReference type="PANTHER" id="PTHR46434">
    <property type="entry name" value="GENETIC INTERACTOR OF PROHIBITINS 3, MITOCHONDRIAL"/>
    <property type="match status" value="1"/>
</dbReference>
<dbReference type="EMBL" id="JAOVQM010000002">
    <property type="protein sequence ID" value="MCV2232016.1"/>
    <property type="molecule type" value="Genomic_DNA"/>
</dbReference>
<accession>A0ABT2Y5J6</accession>
<dbReference type="PANTHER" id="PTHR46434:SF1">
    <property type="entry name" value="GENETIC INTERACTOR OF PROHIBITINS 3, MITOCHONDRIAL"/>
    <property type="match status" value="1"/>
</dbReference>
<sequence length="348" mass="39684">MLKRCSGCGVVLQDANETKPGYVKDLNHDLCLDCFNLKHYSKVNSVTIHTGDMPQIKEEALIVYVLSVNHLNLRLKYRLDRHFPNSPVILVINHIDTLEPSVNLNRMIERIRQEANKLQMKFVDVVPVSALQDKYVDVLMASIEHHQKQRNVYLVGFQNSGKSLLFKRIASHLNIETTVLSGKKPGLTLADFEIPFNQNKLVDTPGIYLPGSIASFLPYDSYKDLIIETRVKPKIYQLNEQQSLFFGGIFAVSYLDGGFKGIACYASPAMQIHRTKYDPTYEKFNQLQTTMKHTIIGVNFIKQTYRLQPNLAYELAISDVAMIHIKGKATIEVYLPETMRVTLEEALY</sequence>
<feature type="domain" description="G" evidence="1">
    <location>
        <begin position="152"/>
        <end position="210"/>
    </location>
</feature>
<evidence type="ECO:0000313" key="2">
    <source>
        <dbReference type="EMBL" id="MCV2232016.1"/>
    </source>
</evidence>
<keyword evidence="3" id="KW-1185">Reference proteome</keyword>
<protein>
    <submittedName>
        <fullName evidence="2">50S ribosome-binding GTPase</fullName>
    </submittedName>
</protein>
<dbReference type="InterPro" id="IPR006073">
    <property type="entry name" value="GTP-bd"/>
</dbReference>
<comment type="caution">
    <text evidence="2">The sequence shown here is derived from an EMBL/GenBank/DDBJ whole genome shotgun (WGS) entry which is preliminary data.</text>
</comment>
<organism evidence="2 3">
    <name type="scientific">Paracholeplasma manati</name>
    <dbReference type="NCBI Taxonomy" id="591373"/>
    <lineage>
        <taxon>Bacteria</taxon>
        <taxon>Bacillati</taxon>
        <taxon>Mycoplasmatota</taxon>
        <taxon>Mollicutes</taxon>
        <taxon>Acholeplasmatales</taxon>
        <taxon>Acholeplasmataceae</taxon>
        <taxon>Paracholeplasma</taxon>
    </lineage>
</organism>
<name>A0ABT2Y5J6_9MOLU</name>
<dbReference type="InterPro" id="IPR050896">
    <property type="entry name" value="Mito_lipid_metab_GTPase"/>
</dbReference>
<dbReference type="InterPro" id="IPR027417">
    <property type="entry name" value="P-loop_NTPase"/>
</dbReference>